<evidence type="ECO:0000313" key="3">
    <source>
        <dbReference type="Proteomes" id="UP000630936"/>
    </source>
</evidence>
<reference evidence="2" key="2">
    <citation type="submission" date="2020-09" db="EMBL/GenBank/DDBJ databases">
        <authorList>
            <person name="Sun Q."/>
            <person name="Ohkuma M."/>
        </authorList>
    </citation>
    <scope>NUCLEOTIDE SEQUENCE</scope>
    <source>
        <strain evidence="2">JCM 4988</strain>
    </source>
</reference>
<dbReference type="AlphaFoldDB" id="A0A918USL5"/>
<organism evidence="2 3">
    <name type="scientific">Streptomyces inusitatus</name>
    <dbReference type="NCBI Taxonomy" id="68221"/>
    <lineage>
        <taxon>Bacteria</taxon>
        <taxon>Bacillati</taxon>
        <taxon>Actinomycetota</taxon>
        <taxon>Actinomycetes</taxon>
        <taxon>Kitasatosporales</taxon>
        <taxon>Streptomycetaceae</taxon>
        <taxon>Streptomyces</taxon>
    </lineage>
</organism>
<protein>
    <submittedName>
        <fullName evidence="2">Uncharacterized protein</fullName>
    </submittedName>
</protein>
<feature type="region of interest" description="Disordered" evidence="1">
    <location>
        <begin position="1"/>
        <end position="20"/>
    </location>
</feature>
<name>A0A918USL5_9ACTN</name>
<comment type="caution">
    <text evidence="2">The sequence shown here is derived from an EMBL/GenBank/DDBJ whole genome shotgun (WGS) entry which is preliminary data.</text>
</comment>
<accession>A0A918USL5</accession>
<evidence type="ECO:0000313" key="2">
    <source>
        <dbReference type="EMBL" id="GGZ32216.1"/>
    </source>
</evidence>
<dbReference type="EMBL" id="BMWG01000006">
    <property type="protein sequence ID" value="GGZ32216.1"/>
    <property type="molecule type" value="Genomic_DNA"/>
</dbReference>
<evidence type="ECO:0000256" key="1">
    <source>
        <dbReference type="SAM" id="MobiDB-lite"/>
    </source>
</evidence>
<proteinExistence type="predicted"/>
<keyword evidence="3" id="KW-1185">Reference proteome</keyword>
<sequence>MSGRLPGVSHDPDPVSPANPAAEHYAYRVRRTPAELTLIWRGGEGDGPDEFAVDGSGRLLTFRETAAARKYCERAGLALAHEDESEDTAALDLDPAAEWAAHGGPVAEGLLLDAWNLFTDLAQALPDGPPLPPRDPVQDSAYEKFFGLAALDPDGGDGAWDQRETESVREVLNAGLRLWETALADAVIQ</sequence>
<dbReference type="Proteomes" id="UP000630936">
    <property type="component" value="Unassembled WGS sequence"/>
</dbReference>
<gene>
    <name evidence="2" type="ORF">GCM10010387_28090</name>
</gene>
<reference evidence="2" key="1">
    <citation type="journal article" date="2014" name="Int. J. Syst. Evol. Microbiol.">
        <title>Complete genome sequence of Corynebacterium casei LMG S-19264T (=DSM 44701T), isolated from a smear-ripened cheese.</title>
        <authorList>
            <consortium name="US DOE Joint Genome Institute (JGI-PGF)"/>
            <person name="Walter F."/>
            <person name="Albersmeier A."/>
            <person name="Kalinowski J."/>
            <person name="Ruckert C."/>
        </authorList>
    </citation>
    <scope>NUCLEOTIDE SEQUENCE</scope>
    <source>
        <strain evidence="2">JCM 4988</strain>
    </source>
</reference>